<dbReference type="Gene3D" id="3.10.20.90">
    <property type="entry name" value="Phosphatidylinositol 3-kinase Catalytic Subunit, Chain A, domain 1"/>
    <property type="match status" value="1"/>
</dbReference>
<evidence type="ECO:0000313" key="3">
    <source>
        <dbReference type="Proteomes" id="UP000253153"/>
    </source>
</evidence>
<sequence>MLEHLTPWYPDAEVLGEGDKIKIDDLRITFRRTIRVPDNHESSDLPPDMGKFPLYQVDKHAERLPIKKEAMWIGFESRRRYAIKIFVGGINAISGEPAVPNAATSLRRRNLIKQRKSVQDYVVVGSEGQKWLDGIAVEPGKVRQFVAMPVGTGHSVEAQMTGQETTAGIQFEISRLDMKPDESGPSGINLSELEIPEVNDSNRTSVTVKTLTGKHIPITASHDTTILGMKFLIQLREGMPTDQQRLIFDGRQLEDGKTLKECNITDGSNLHLVLRLRGGYLPPDPEMSIAAGGLITQSIVRLPRGDYKKTVPVTFNVQVLNSASFKHVTGKKPPRSPVSAKTYADAGYPFFSMYEESTIIAGDFQGLKSIAQIDKVAEQSMPANMPVINIGAVGLLNPRGPEQELELEWELEQRLAAIRTVL</sequence>
<dbReference type="AlphaFoldDB" id="A0A366RT15"/>
<dbReference type="FunFam" id="3.10.20.90:FF:000306">
    <property type="entry name" value="Putative ubiquitin-like protein"/>
    <property type="match status" value="1"/>
</dbReference>
<dbReference type="Pfam" id="PF00240">
    <property type="entry name" value="ubiquitin"/>
    <property type="match status" value="1"/>
</dbReference>
<dbReference type="SMART" id="SM00213">
    <property type="entry name" value="UBQ"/>
    <property type="match status" value="1"/>
</dbReference>
<dbReference type="InterPro" id="IPR050158">
    <property type="entry name" value="Ubiquitin_ubiquitin-like"/>
</dbReference>
<dbReference type="InterPro" id="IPR019956">
    <property type="entry name" value="Ubiquitin_dom"/>
</dbReference>
<dbReference type="PROSITE" id="PS50053">
    <property type="entry name" value="UBIQUITIN_2"/>
    <property type="match status" value="1"/>
</dbReference>
<dbReference type="PANTHER" id="PTHR10666">
    <property type="entry name" value="UBIQUITIN"/>
    <property type="match status" value="1"/>
</dbReference>
<keyword evidence="3" id="KW-1185">Reference proteome</keyword>
<name>A0A366RT15_9HYPO</name>
<organism evidence="2 3">
    <name type="scientific">Fusarium coffeatum</name>
    <dbReference type="NCBI Taxonomy" id="231269"/>
    <lineage>
        <taxon>Eukaryota</taxon>
        <taxon>Fungi</taxon>
        <taxon>Dikarya</taxon>
        <taxon>Ascomycota</taxon>
        <taxon>Pezizomycotina</taxon>
        <taxon>Sordariomycetes</taxon>
        <taxon>Hypocreomycetidae</taxon>
        <taxon>Hypocreales</taxon>
        <taxon>Nectriaceae</taxon>
        <taxon>Fusarium</taxon>
        <taxon>Fusarium incarnatum-equiseti species complex</taxon>
    </lineage>
</organism>
<dbReference type="EMBL" id="QKXC01000113">
    <property type="protein sequence ID" value="RBR19530.1"/>
    <property type="molecule type" value="Genomic_DNA"/>
</dbReference>
<dbReference type="RefSeq" id="XP_031016222.1">
    <property type="nucleotide sequence ID" value="XM_031159670.1"/>
</dbReference>
<protein>
    <recommendedName>
        <fullName evidence="1">Ubiquitin-like domain-containing protein</fullName>
    </recommendedName>
</protein>
<proteinExistence type="predicted"/>
<accession>A0A366RT15</accession>
<reference evidence="2 3" key="1">
    <citation type="submission" date="2018-06" db="EMBL/GenBank/DDBJ databases">
        <title>Fusarium incarnatum-equiseti species complex species 28.</title>
        <authorList>
            <person name="Gardiner D.M."/>
        </authorList>
    </citation>
    <scope>NUCLEOTIDE SEQUENCE [LARGE SCALE GENOMIC DNA]</scope>
    <source>
        <strain evidence="2 3">FIESC_28</strain>
    </source>
</reference>
<dbReference type="InterPro" id="IPR000626">
    <property type="entry name" value="Ubiquitin-like_dom"/>
</dbReference>
<dbReference type="GeneID" id="41994966"/>
<dbReference type="PRINTS" id="PR00348">
    <property type="entry name" value="UBIQUITIN"/>
</dbReference>
<comment type="caution">
    <text evidence="2">The sequence shown here is derived from an EMBL/GenBank/DDBJ whole genome shotgun (WGS) entry which is preliminary data.</text>
</comment>
<dbReference type="InterPro" id="IPR029071">
    <property type="entry name" value="Ubiquitin-like_domsf"/>
</dbReference>
<feature type="domain" description="Ubiquitin-like" evidence="1">
    <location>
        <begin position="204"/>
        <end position="279"/>
    </location>
</feature>
<gene>
    <name evidence="2" type="ORF">FIESC28_05525</name>
</gene>
<evidence type="ECO:0000313" key="2">
    <source>
        <dbReference type="EMBL" id="RBR19530.1"/>
    </source>
</evidence>
<dbReference type="OrthoDB" id="1658288at2759"/>
<evidence type="ECO:0000259" key="1">
    <source>
        <dbReference type="PROSITE" id="PS50053"/>
    </source>
</evidence>
<dbReference type="SUPFAM" id="SSF54236">
    <property type="entry name" value="Ubiquitin-like"/>
    <property type="match status" value="1"/>
</dbReference>
<dbReference type="Proteomes" id="UP000253153">
    <property type="component" value="Unassembled WGS sequence"/>
</dbReference>